<reference evidence="2" key="1">
    <citation type="submission" date="2018-01" db="EMBL/GenBank/DDBJ databases">
        <title>An insight into the sialome of Amazonian anophelines.</title>
        <authorList>
            <person name="Ribeiro J.M."/>
            <person name="Scarpassa V."/>
            <person name="Calvo E."/>
        </authorList>
    </citation>
    <scope>NUCLEOTIDE SEQUENCE</scope>
    <source>
        <tissue evidence="2">Salivary glands</tissue>
    </source>
</reference>
<sequence>MRGPSALTFFVFIIPLPPRFWRFFSSSVSPAAADSPPAPPPPEDAPPASPLDGALPTFSRSNSIGRFFSSHCLHFS</sequence>
<accession>A0A2M3ZTV6</accession>
<evidence type="ECO:0000256" key="1">
    <source>
        <dbReference type="SAM" id="MobiDB-lite"/>
    </source>
</evidence>
<dbReference type="EMBL" id="GGFM01011245">
    <property type="protein sequence ID" value="MBW31996.1"/>
    <property type="molecule type" value="Transcribed_RNA"/>
</dbReference>
<dbReference type="AlphaFoldDB" id="A0A2M3ZTV6"/>
<evidence type="ECO:0000313" key="2">
    <source>
        <dbReference type="EMBL" id="MBW31996.1"/>
    </source>
</evidence>
<organism evidence="2">
    <name type="scientific">Anopheles braziliensis</name>
    <dbReference type="NCBI Taxonomy" id="58242"/>
    <lineage>
        <taxon>Eukaryota</taxon>
        <taxon>Metazoa</taxon>
        <taxon>Ecdysozoa</taxon>
        <taxon>Arthropoda</taxon>
        <taxon>Hexapoda</taxon>
        <taxon>Insecta</taxon>
        <taxon>Pterygota</taxon>
        <taxon>Neoptera</taxon>
        <taxon>Endopterygota</taxon>
        <taxon>Diptera</taxon>
        <taxon>Nematocera</taxon>
        <taxon>Culicoidea</taxon>
        <taxon>Culicidae</taxon>
        <taxon>Anophelinae</taxon>
        <taxon>Anopheles</taxon>
    </lineage>
</organism>
<proteinExistence type="predicted"/>
<name>A0A2M3ZTV6_9DIPT</name>
<protein>
    <submittedName>
        <fullName evidence="2">Putative secreted peptide</fullName>
    </submittedName>
</protein>
<feature type="region of interest" description="Disordered" evidence="1">
    <location>
        <begin position="29"/>
        <end position="53"/>
    </location>
</feature>
<feature type="compositionally biased region" description="Pro residues" evidence="1">
    <location>
        <begin position="36"/>
        <end position="49"/>
    </location>
</feature>